<reference evidence="2 3" key="1">
    <citation type="journal article" date="2023" name="Plants (Basel)">
        <title>Bridging the Gap: Combining Genomics and Transcriptomics Approaches to Understand Stylosanthes scabra, an Orphan Legume from the Brazilian Caatinga.</title>
        <authorList>
            <person name="Ferreira-Neto J.R.C."/>
            <person name="da Silva M.D."/>
            <person name="Binneck E."/>
            <person name="de Melo N.F."/>
            <person name="da Silva R.H."/>
            <person name="de Melo A.L.T.M."/>
            <person name="Pandolfi V."/>
            <person name="Bustamante F.O."/>
            <person name="Brasileiro-Vidal A.C."/>
            <person name="Benko-Iseppon A.M."/>
        </authorList>
    </citation>
    <scope>NUCLEOTIDE SEQUENCE [LARGE SCALE GENOMIC DNA]</scope>
    <source>
        <tissue evidence="2">Leaves</tissue>
    </source>
</reference>
<name>A0ABU6SJU0_9FABA</name>
<gene>
    <name evidence="2" type="ORF">PIB30_055433</name>
</gene>
<evidence type="ECO:0000313" key="2">
    <source>
        <dbReference type="EMBL" id="MED6136355.1"/>
    </source>
</evidence>
<evidence type="ECO:0000313" key="3">
    <source>
        <dbReference type="Proteomes" id="UP001341840"/>
    </source>
</evidence>
<organism evidence="2 3">
    <name type="scientific">Stylosanthes scabra</name>
    <dbReference type="NCBI Taxonomy" id="79078"/>
    <lineage>
        <taxon>Eukaryota</taxon>
        <taxon>Viridiplantae</taxon>
        <taxon>Streptophyta</taxon>
        <taxon>Embryophyta</taxon>
        <taxon>Tracheophyta</taxon>
        <taxon>Spermatophyta</taxon>
        <taxon>Magnoliopsida</taxon>
        <taxon>eudicotyledons</taxon>
        <taxon>Gunneridae</taxon>
        <taxon>Pentapetalae</taxon>
        <taxon>rosids</taxon>
        <taxon>fabids</taxon>
        <taxon>Fabales</taxon>
        <taxon>Fabaceae</taxon>
        <taxon>Papilionoideae</taxon>
        <taxon>50 kb inversion clade</taxon>
        <taxon>dalbergioids sensu lato</taxon>
        <taxon>Dalbergieae</taxon>
        <taxon>Pterocarpus clade</taxon>
        <taxon>Stylosanthes</taxon>
    </lineage>
</organism>
<accession>A0ABU6SJU0</accession>
<dbReference type="InterPro" id="IPR032675">
    <property type="entry name" value="LRR_dom_sf"/>
</dbReference>
<evidence type="ECO:0000259" key="1">
    <source>
        <dbReference type="Pfam" id="PF23622"/>
    </source>
</evidence>
<dbReference type="EMBL" id="JASCZI010060847">
    <property type="protein sequence ID" value="MED6136355.1"/>
    <property type="molecule type" value="Genomic_DNA"/>
</dbReference>
<dbReference type="PANTHER" id="PTHR47186:SF3">
    <property type="entry name" value="OS09G0267800 PROTEIN"/>
    <property type="match status" value="1"/>
</dbReference>
<comment type="caution">
    <text evidence="2">The sequence shown here is derived from an EMBL/GenBank/DDBJ whole genome shotgun (WGS) entry which is preliminary data.</text>
</comment>
<dbReference type="Pfam" id="PF23622">
    <property type="entry name" value="LRR_At1g61320_AtMIF1"/>
    <property type="match status" value="1"/>
</dbReference>
<keyword evidence="3" id="KW-1185">Reference proteome</keyword>
<sequence>MTTLTLKDCRNCCILPSLGQLPFLKHLTIYEFETLEIVGAEFYQNDKCCLEIPFPMLETLRFSSMRCWKEWHTMELHAFPRLRELTVVACPLLRGDLSNHLPSLQSLEIKNCEQLSYCVPTAPAMTSLSITGSSKVRIGVLPPLLRRLSIEGNHQVEFVLETITNAQPTCLTDLSISNCSTHMSFPVSSIPASLQKLQISDCRKLQVQMDGQHHSLQQLSISKSCDSDTSFSLLDSFPNIMHVQIYQCEKMECILVSRSLSYLRYLDIENCGSLKSMSTLWMAAPQLQDLTILGCTEMDLSATGDPHCSLRSLGISYCEKLAHSAAFMNSQFHGLTHLWIEGEYDESVQSFPKEGWLPASLESLTLYYISVERLECKGLAHLTSLQQLSIYDCPVLENIDGEMLPASLIQLAIYRTPLLGERCKMKDPQIWPKISHIQGIEVDGTWIW</sequence>
<dbReference type="SUPFAM" id="SSF52058">
    <property type="entry name" value="L domain-like"/>
    <property type="match status" value="2"/>
</dbReference>
<dbReference type="PANTHER" id="PTHR47186">
    <property type="entry name" value="LEUCINE-RICH REPEAT-CONTAINING PROTEIN 57"/>
    <property type="match status" value="1"/>
</dbReference>
<proteinExistence type="predicted"/>
<protein>
    <recommendedName>
        <fullName evidence="1">At1g61320/AtMIF1 LRR domain-containing protein</fullName>
    </recommendedName>
</protein>
<dbReference type="Proteomes" id="UP001341840">
    <property type="component" value="Unassembled WGS sequence"/>
</dbReference>
<dbReference type="Gene3D" id="3.80.10.10">
    <property type="entry name" value="Ribonuclease Inhibitor"/>
    <property type="match status" value="3"/>
</dbReference>
<dbReference type="InterPro" id="IPR055357">
    <property type="entry name" value="LRR_At1g61320_AtMIF1"/>
</dbReference>
<feature type="domain" description="At1g61320/AtMIF1 LRR" evidence="1">
    <location>
        <begin position="174"/>
        <end position="342"/>
    </location>
</feature>